<accession>S4W541</accession>
<evidence type="ECO:0000313" key="2">
    <source>
        <dbReference type="Proteomes" id="UP000204584"/>
    </source>
</evidence>
<keyword evidence="2" id="KW-1185">Reference proteome</keyword>
<organism evidence="1 2">
    <name type="scientific">Pandoravirus salinus</name>
    <dbReference type="NCBI Taxonomy" id="1349410"/>
    <lineage>
        <taxon>Viruses</taxon>
        <taxon>Pandoravirus</taxon>
    </lineage>
</organism>
<dbReference type="RefSeq" id="YP_008438942.1">
    <property type="nucleotide sequence ID" value="NC_022098.1"/>
</dbReference>
<dbReference type="EMBL" id="KC977571">
    <property type="protein sequence ID" value="AGO85862.1"/>
    <property type="molecule type" value="Genomic_DNA"/>
</dbReference>
<dbReference type="Proteomes" id="UP000204584">
    <property type="component" value="Segment"/>
</dbReference>
<dbReference type="KEGG" id="vg:16607649"/>
<dbReference type="GeneID" id="16607649"/>
<reference evidence="1 2" key="1">
    <citation type="journal article" date="2013" name="Science">
        <title>Pandoraviruses: amoeba viruses with genomes up to 2.5 Mb reaching that of parasitic eukaryotes.</title>
        <authorList>
            <person name="Philippe N."/>
            <person name="Legendre M."/>
            <person name="Doutre G."/>
            <person name="Coute Y."/>
            <person name="Poirot O."/>
            <person name="Lescot M."/>
            <person name="Arslan D."/>
            <person name="Seltzer V."/>
            <person name="Bertaux L."/>
            <person name="Bruley C."/>
            <person name="Garin J."/>
            <person name="Claverie J.M."/>
            <person name="Abergel C."/>
        </authorList>
    </citation>
    <scope>NUCLEOTIDE SEQUENCE [LARGE SCALE GENOMIC DNA]</scope>
</reference>
<name>S4W541_9VIRU</name>
<gene>
    <name evidence="1" type="ORF">psal_cds_1421</name>
</gene>
<protein>
    <submittedName>
        <fullName evidence="1">Uncharacterized protein</fullName>
    </submittedName>
</protein>
<evidence type="ECO:0000313" key="1">
    <source>
        <dbReference type="EMBL" id="AGO85862.1"/>
    </source>
</evidence>
<proteinExistence type="predicted"/>
<sequence length="87" mass="9781">MADLDSPESTRGAVVYDVHQVRKAWPHLLDDDGRRLFDRVEVSDDDTLRADNPHAIYTAQCDVDDFAPFLSAAARAALHKHRLPLVN</sequence>